<evidence type="ECO:0000313" key="2">
    <source>
        <dbReference type="EMBL" id="MBC5636830.1"/>
    </source>
</evidence>
<dbReference type="AlphaFoldDB" id="A0A923RHW7"/>
<dbReference type="RefSeq" id="WP_186869545.1">
    <property type="nucleotide sequence ID" value="NZ_JACOOL010000005.1"/>
</dbReference>
<evidence type="ECO:0000256" key="1">
    <source>
        <dbReference type="SAM" id="Phobius"/>
    </source>
</evidence>
<feature type="transmembrane region" description="Helical" evidence="1">
    <location>
        <begin position="223"/>
        <end position="240"/>
    </location>
</feature>
<feature type="transmembrane region" description="Helical" evidence="1">
    <location>
        <begin position="114"/>
        <end position="140"/>
    </location>
</feature>
<keyword evidence="3" id="KW-1185">Reference proteome</keyword>
<dbReference type="Proteomes" id="UP000637359">
    <property type="component" value="Unassembled WGS sequence"/>
</dbReference>
<evidence type="ECO:0000313" key="3">
    <source>
        <dbReference type="Proteomes" id="UP000637359"/>
    </source>
</evidence>
<feature type="transmembrane region" description="Helical" evidence="1">
    <location>
        <begin position="77"/>
        <end position="102"/>
    </location>
</feature>
<feature type="transmembrane region" description="Helical" evidence="1">
    <location>
        <begin position="252"/>
        <end position="271"/>
    </location>
</feature>
<protein>
    <submittedName>
        <fullName evidence="2">Uncharacterized protein</fullName>
    </submittedName>
</protein>
<keyword evidence="1" id="KW-0472">Membrane</keyword>
<organism evidence="2 3">
    <name type="scientific">Ornithinibacillus hominis</name>
    <dbReference type="NCBI Taxonomy" id="2763055"/>
    <lineage>
        <taxon>Bacteria</taxon>
        <taxon>Bacillati</taxon>
        <taxon>Bacillota</taxon>
        <taxon>Bacilli</taxon>
        <taxon>Bacillales</taxon>
        <taxon>Bacillaceae</taxon>
        <taxon>Ornithinibacillus</taxon>
    </lineage>
</organism>
<proteinExistence type="predicted"/>
<feature type="transmembrane region" description="Helical" evidence="1">
    <location>
        <begin position="178"/>
        <end position="203"/>
    </location>
</feature>
<sequence length="333" mass="37368">MEMIERYIYAVTQKLPQSQREDIAVELRGLIEDMVEERVGDTANEKVVEEVLLELGSPREMALKYTGKKRYLIGPELFDPFLTVLKIVLISLTAALGIVFVIQTMINPIDLLDAFVGLIVSLVTAIPQAVGWVILIFALVEYNGGYKAEDLALDKTWSPSLLPEIPDRKRQIKRCDPIIAIVFYVLVMVLFTFSSNFFGVYVFQDGTFQHVIPFLNESTLSQYLPFILLSLALFIVKECLKLISGKWTMKLVAYTLIINLIGIVAVIFLITGDAFWNTQFMSDLAQAGVVAEGSDGYSVVEAIWINCTNIVLIILLIGLVWDVVDGYIKARKQ</sequence>
<dbReference type="EMBL" id="JACOOL010000005">
    <property type="protein sequence ID" value="MBC5636830.1"/>
    <property type="molecule type" value="Genomic_DNA"/>
</dbReference>
<name>A0A923RHW7_9BACI</name>
<comment type="caution">
    <text evidence="2">The sequence shown here is derived from an EMBL/GenBank/DDBJ whole genome shotgun (WGS) entry which is preliminary data.</text>
</comment>
<dbReference type="Pfam" id="PF22564">
    <property type="entry name" value="HAAS"/>
    <property type="match status" value="1"/>
</dbReference>
<reference evidence="2" key="1">
    <citation type="submission" date="2020-08" db="EMBL/GenBank/DDBJ databases">
        <title>Genome public.</title>
        <authorList>
            <person name="Liu C."/>
            <person name="Sun Q."/>
        </authorList>
    </citation>
    <scope>NUCLEOTIDE SEQUENCE</scope>
    <source>
        <strain evidence="2">BX22</strain>
    </source>
</reference>
<gene>
    <name evidence="2" type="ORF">H8S33_08375</name>
</gene>
<feature type="transmembrane region" description="Helical" evidence="1">
    <location>
        <begin position="303"/>
        <end position="324"/>
    </location>
</feature>
<accession>A0A923RHW7</accession>
<keyword evidence="1" id="KW-0812">Transmembrane</keyword>
<keyword evidence="1" id="KW-1133">Transmembrane helix</keyword>